<evidence type="ECO:0000313" key="1">
    <source>
        <dbReference type="EMBL" id="AFI90408.1"/>
    </source>
</evidence>
<dbReference type="eggNOG" id="ENOG502ZYKB">
    <property type="taxonomic scope" value="Bacteria"/>
</dbReference>
<name>A0A0H3I6H6_PECPM</name>
<dbReference type="Proteomes" id="UP000008044">
    <property type="component" value="Chromosome"/>
</dbReference>
<dbReference type="AlphaFoldDB" id="A0A0H3I6H6"/>
<dbReference type="RefSeq" id="WP_014699991.1">
    <property type="nucleotide sequence ID" value="NC_017845.1"/>
</dbReference>
<evidence type="ECO:0000313" key="2">
    <source>
        <dbReference type="Proteomes" id="UP000008044"/>
    </source>
</evidence>
<dbReference type="HOGENOM" id="CLU_1494872_0_0_6"/>
<accession>A0A0H3I6H6</accession>
<dbReference type="EMBL" id="CP003415">
    <property type="protein sequence ID" value="AFI90408.1"/>
    <property type="molecule type" value="Genomic_DNA"/>
</dbReference>
<protein>
    <submittedName>
        <fullName evidence="1">Uncharacterized protein</fullName>
    </submittedName>
</protein>
<proteinExistence type="predicted"/>
<sequence length="180" mass="20224">MLTRTPDSASLLIGSYNVYALWLKRPLRKSKTRSGLFTITHIMRDPIIQKIKNNGQFFFGDVLWSKMSFADFSCEVGVNNLNLKNVLAACDIFISGEFVGFVSLDFYPECGLHALVVKKMHFGFTESYSILVPAADWDYVCGLGLQSGNEILVPVIIDFNFHTSHPLIWLSDGHGITKKQ</sequence>
<reference evidence="1 2" key="1">
    <citation type="journal article" date="2012" name="J. Bacteriol.">
        <title>Genome sequence of Pectobacterium sp. strain SCC3193.</title>
        <authorList>
            <person name="Koskinen J.P."/>
            <person name="Laine P."/>
            <person name="Niemi O."/>
            <person name="Nykyri J."/>
            <person name="Harjunpaa H."/>
            <person name="Auvinen P."/>
            <person name="Paulin L."/>
            <person name="Pirhonen M."/>
            <person name="Palva T."/>
            <person name="Holm L."/>
        </authorList>
    </citation>
    <scope>NUCLEOTIDE SEQUENCE [LARGE SCALE GENOMIC DNA]</scope>
    <source>
        <strain evidence="1 2">SCC3193</strain>
    </source>
</reference>
<dbReference type="STRING" id="1905730.W5S_2320"/>
<organism evidence="1 2">
    <name type="scientific">Pectobacterium parmentieri</name>
    <dbReference type="NCBI Taxonomy" id="1905730"/>
    <lineage>
        <taxon>Bacteria</taxon>
        <taxon>Pseudomonadati</taxon>
        <taxon>Pseudomonadota</taxon>
        <taxon>Gammaproteobacteria</taxon>
        <taxon>Enterobacterales</taxon>
        <taxon>Pectobacteriaceae</taxon>
        <taxon>Pectobacterium</taxon>
    </lineage>
</organism>
<gene>
    <name evidence="1" type="ordered locus">W5S_2320</name>
</gene>
<dbReference type="KEGG" id="pec:W5S_2320"/>